<evidence type="ECO:0000313" key="1">
    <source>
        <dbReference type="EMBL" id="MCM4083614.1"/>
    </source>
</evidence>
<dbReference type="EMBL" id="JAMQOL010000062">
    <property type="protein sequence ID" value="MCM4083614.1"/>
    <property type="molecule type" value="Genomic_DNA"/>
</dbReference>
<name>A0ABT0YED4_9ACTN</name>
<dbReference type="Proteomes" id="UP001523216">
    <property type="component" value="Unassembled WGS sequence"/>
</dbReference>
<evidence type="ECO:0000313" key="2">
    <source>
        <dbReference type="Proteomes" id="UP001523216"/>
    </source>
</evidence>
<dbReference type="RefSeq" id="WP_251803314.1">
    <property type="nucleotide sequence ID" value="NZ_JAMQOL010000062.1"/>
</dbReference>
<dbReference type="SUPFAM" id="SSF55729">
    <property type="entry name" value="Acyl-CoA N-acyltransferases (Nat)"/>
    <property type="match status" value="1"/>
</dbReference>
<dbReference type="Gene3D" id="3.40.630.30">
    <property type="match status" value="1"/>
</dbReference>
<reference evidence="1 2" key="1">
    <citation type="submission" date="2022-06" db="EMBL/GenBank/DDBJ databases">
        <title>Actinoplanes abujensis sp. nov., isolated from Nigerian arid soil.</title>
        <authorList>
            <person name="Ding P."/>
        </authorList>
    </citation>
    <scope>NUCLEOTIDE SEQUENCE [LARGE SCALE GENOMIC DNA]</scope>
    <source>
        <strain evidence="2">TRM88002</strain>
    </source>
</reference>
<dbReference type="InterPro" id="IPR016181">
    <property type="entry name" value="Acyl_CoA_acyltransferase"/>
</dbReference>
<protein>
    <recommendedName>
        <fullName evidence="3">N-acetyltransferase domain-containing protein</fullName>
    </recommendedName>
</protein>
<comment type="caution">
    <text evidence="1">The sequence shown here is derived from an EMBL/GenBank/DDBJ whole genome shotgun (WGS) entry which is preliminary data.</text>
</comment>
<evidence type="ECO:0008006" key="3">
    <source>
        <dbReference type="Google" id="ProtNLM"/>
    </source>
</evidence>
<proteinExistence type="predicted"/>
<sequence length="102" mass="10802">MSEDQLIALAECSWEPADPESAVLTVNVAYRWQAGGLGRRALRDLVSRCLGMGLTTFSMDYAASNVTPTAMLHAIGAEAGVRYSLSSVTRAGLGHMTIRAAS</sequence>
<keyword evidence="2" id="KW-1185">Reference proteome</keyword>
<accession>A0ABT0YED4</accession>
<gene>
    <name evidence="1" type="ORF">LXN57_39305</name>
</gene>
<organism evidence="1 2">
    <name type="scientific">Paractinoplanes hotanensis</name>
    <dbReference type="NCBI Taxonomy" id="2906497"/>
    <lineage>
        <taxon>Bacteria</taxon>
        <taxon>Bacillati</taxon>
        <taxon>Actinomycetota</taxon>
        <taxon>Actinomycetes</taxon>
        <taxon>Micromonosporales</taxon>
        <taxon>Micromonosporaceae</taxon>
        <taxon>Paractinoplanes</taxon>
    </lineage>
</organism>